<dbReference type="Proteomes" id="UP001239445">
    <property type="component" value="Unassembled WGS sequence"/>
</dbReference>
<keyword evidence="2 7" id="KW-0812">Transmembrane</keyword>
<dbReference type="PANTHER" id="PTHR33048">
    <property type="entry name" value="PTH11-LIKE INTEGRAL MEMBRANE PROTEIN (AFU_ORTHOLOGUE AFUA_5G11245)"/>
    <property type="match status" value="1"/>
</dbReference>
<reference evidence="9" key="1">
    <citation type="submission" date="2023-06" db="EMBL/GenBank/DDBJ databases">
        <title>Genome-scale phylogeny and comparative genomics of the fungal order Sordariales.</title>
        <authorList>
            <consortium name="Lawrence Berkeley National Laboratory"/>
            <person name="Hensen N."/>
            <person name="Bonometti L."/>
            <person name="Westerberg I."/>
            <person name="Brannstrom I.O."/>
            <person name="Guillou S."/>
            <person name="Cros-Aarteil S."/>
            <person name="Calhoun S."/>
            <person name="Haridas S."/>
            <person name="Kuo A."/>
            <person name="Mondo S."/>
            <person name="Pangilinan J."/>
            <person name="Riley R."/>
            <person name="Labutti K."/>
            <person name="Andreopoulos B."/>
            <person name="Lipzen A."/>
            <person name="Chen C."/>
            <person name="Yanf M."/>
            <person name="Daum C."/>
            <person name="Ng V."/>
            <person name="Clum A."/>
            <person name="Steindorff A."/>
            <person name="Ohm R."/>
            <person name="Martin F."/>
            <person name="Silar P."/>
            <person name="Natvig D."/>
            <person name="Lalanne C."/>
            <person name="Gautier V."/>
            <person name="Ament-Velasquez S.L."/>
            <person name="Kruys A."/>
            <person name="Hutchinson M.I."/>
            <person name="Powell A.J."/>
            <person name="Barry K."/>
            <person name="Miller A.N."/>
            <person name="Grigoriev I.V."/>
            <person name="Debuchy R."/>
            <person name="Gladieux P."/>
            <person name="Thoren M.H."/>
            <person name="Johannesson H."/>
        </authorList>
    </citation>
    <scope>NUCLEOTIDE SEQUENCE</scope>
    <source>
        <strain evidence="9">PSN4</strain>
    </source>
</reference>
<gene>
    <name evidence="9" type="ORF">QBC47DRAFT_350497</name>
</gene>
<evidence type="ECO:0000313" key="9">
    <source>
        <dbReference type="EMBL" id="KAK1752336.1"/>
    </source>
</evidence>
<sequence>MSDNGASPVDNGSMPAPDAGASANGTAGGSPASPPLDPAYAAESNTIPLMAVVTIFQLLSLIFVVLRMYVRMFIVKSTGRDDITMLFALLFTLGGGYIPFVFMSQHGLGKHILTVSFPDLLVYFQANFWMSIFAMLIGLGLVKISIGFNLLRLSTSRWYTWSLWVTLVFVVAYTFMACMTFFLHCDTVAGNWDLTGTAKCYSLDLFITFAVVNTSFNIFTDVLFAVFPIPIIWTLQMKKKTRIYLVVILSLGYFAVAMGIVKGYYQLTFASDTDSTWGSNVQLWGFLQINVAIIAACATSLKPLFTRLLGLSSTKQYNTPASYGYGRSTRGTKLKDGTILKSKNGGGTSVTVTQVDEFELEAQNEKGMARAKRTSIPPGAATSFYKHSPPDGSGSEEMILGHGMSASPPSVAVGGFQAEVDRAYHPANLNVGRGIVRTTEVQVVYK</sequence>
<protein>
    <recommendedName>
        <fullName evidence="8">Rhodopsin domain-containing protein</fullName>
    </recommendedName>
</protein>
<proteinExistence type="inferred from homology"/>
<comment type="caution">
    <text evidence="9">The sequence shown here is derived from an EMBL/GenBank/DDBJ whole genome shotgun (WGS) entry which is preliminary data.</text>
</comment>
<dbReference type="GO" id="GO:0016020">
    <property type="term" value="C:membrane"/>
    <property type="evidence" value="ECO:0007669"/>
    <property type="project" value="UniProtKB-SubCell"/>
</dbReference>
<dbReference type="AlphaFoldDB" id="A0AAJ0F2G7"/>
<feature type="region of interest" description="Disordered" evidence="6">
    <location>
        <begin position="1"/>
        <end position="35"/>
    </location>
</feature>
<feature type="domain" description="Rhodopsin" evidence="8">
    <location>
        <begin position="66"/>
        <end position="307"/>
    </location>
</feature>
<accession>A0AAJ0F2G7</accession>
<dbReference type="EMBL" id="MU839840">
    <property type="protein sequence ID" value="KAK1752336.1"/>
    <property type="molecule type" value="Genomic_DNA"/>
</dbReference>
<keyword evidence="4 7" id="KW-0472">Membrane</keyword>
<evidence type="ECO:0000256" key="4">
    <source>
        <dbReference type="ARBA" id="ARBA00023136"/>
    </source>
</evidence>
<organism evidence="9 10">
    <name type="scientific">Echria macrotheca</name>
    <dbReference type="NCBI Taxonomy" id="438768"/>
    <lineage>
        <taxon>Eukaryota</taxon>
        <taxon>Fungi</taxon>
        <taxon>Dikarya</taxon>
        <taxon>Ascomycota</taxon>
        <taxon>Pezizomycotina</taxon>
        <taxon>Sordariomycetes</taxon>
        <taxon>Sordariomycetidae</taxon>
        <taxon>Sordariales</taxon>
        <taxon>Schizotheciaceae</taxon>
        <taxon>Echria</taxon>
    </lineage>
</organism>
<evidence type="ECO:0000256" key="1">
    <source>
        <dbReference type="ARBA" id="ARBA00004141"/>
    </source>
</evidence>
<dbReference type="InterPro" id="IPR052337">
    <property type="entry name" value="SAT4-like"/>
</dbReference>
<feature type="transmembrane region" description="Helical" evidence="7">
    <location>
        <begin position="122"/>
        <end position="146"/>
    </location>
</feature>
<evidence type="ECO:0000256" key="2">
    <source>
        <dbReference type="ARBA" id="ARBA00022692"/>
    </source>
</evidence>
<comment type="subcellular location">
    <subcellularLocation>
        <location evidence="1">Membrane</location>
        <topology evidence="1">Multi-pass membrane protein</topology>
    </subcellularLocation>
</comment>
<comment type="similarity">
    <text evidence="5">Belongs to the SAT4 family.</text>
</comment>
<dbReference type="PANTHER" id="PTHR33048:SF167">
    <property type="entry name" value="INTEGRAL MEMBRANE PROTEIN"/>
    <property type="match status" value="1"/>
</dbReference>
<feature type="transmembrane region" description="Helical" evidence="7">
    <location>
        <begin position="285"/>
        <end position="305"/>
    </location>
</feature>
<feature type="transmembrane region" description="Helical" evidence="7">
    <location>
        <begin position="82"/>
        <end position="102"/>
    </location>
</feature>
<evidence type="ECO:0000256" key="7">
    <source>
        <dbReference type="SAM" id="Phobius"/>
    </source>
</evidence>
<feature type="transmembrane region" description="Helical" evidence="7">
    <location>
        <begin position="47"/>
        <end position="70"/>
    </location>
</feature>
<feature type="transmembrane region" description="Helical" evidence="7">
    <location>
        <begin position="243"/>
        <end position="265"/>
    </location>
</feature>
<feature type="transmembrane region" description="Helical" evidence="7">
    <location>
        <begin position="203"/>
        <end position="231"/>
    </location>
</feature>
<feature type="compositionally biased region" description="Low complexity" evidence="6">
    <location>
        <begin position="19"/>
        <end position="31"/>
    </location>
</feature>
<keyword evidence="10" id="KW-1185">Reference proteome</keyword>
<evidence type="ECO:0000256" key="3">
    <source>
        <dbReference type="ARBA" id="ARBA00022989"/>
    </source>
</evidence>
<evidence type="ECO:0000256" key="6">
    <source>
        <dbReference type="SAM" id="MobiDB-lite"/>
    </source>
</evidence>
<dbReference type="InterPro" id="IPR049326">
    <property type="entry name" value="Rhodopsin_dom_fungi"/>
</dbReference>
<evidence type="ECO:0000259" key="8">
    <source>
        <dbReference type="Pfam" id="PF20684"/>
    </source>
</evidence>
<evidence type="ECO:0000313" key="10">
    <source>
        <dbReference type="Proteomes" id="UP001239445"/>
    </source>
</evidence>
<feature type="transmembrane region" description="Helical" evidence="7">
    <location>
        <begin position="158"/>
        <end position="183"/>
    </location>
</feature>
<evidence type="ECO:0000256" key="5">
    <source>
        <dbReference type="ARBA" id="ARBA00038359"/>
    </source>
</evidence>
<name>A0AAJ0F2G7_9PEZI</name>
<keyword evidence="3 7" id="KW-1133">Transmembrane helix</keyword>
<dbReference type="Pfam" id="PF20684">
    <property type="entry name" value="Fung_rhodopsin"/>
    <property type="match status" value="1"/>
</dbReference>